<dbReference type="GO" id="GO:0046785">
    <property type="term" value="P:microtubule polymerization"/>
    <property type="evidence" value="ECO:0007669"/>
    <property type="project" value="InterPro"/>
</dbReference>
<keyword evidence="3" id="KW-1185">Reference proteome</keyword>
<accession>A0A2J7ZNI0</accession>
<dbReference type="Proteomes" id="UP000236333">
    <property type="component" value="Unassembled WGS sequence"/>
</dbReference>
<dbReference type="AlphaFoldDB" id="A0A2J7ZNI0"/>
<gene>
    <name evidence="2" type="ORF">TSOC_012287</name>
</gene>
<name>A0A2J7ZNI0_9CHLO</name>
<sequence>AKPKGARRLSFDSFLSALAECAERRGSSLEGIVRDILACEGPIARATKTDNVRLHDDKSTYTGMYAKGGPKVAQESHDLAALLDRSEAGTAKKALVRAPRTAQITVVSHAAEKTAAQAPQHPPMSMSMRLSAGGGGRSGVWLRRSTAGGPVSAASSHLYEMWLMWAQFGVGGSAAHGPAGARAEMGEAQFVKLLRETGLLDKAFSSVQADLVFARVRSKGAGKLSFEAFEKALPLIAEAKGIPTEQVVDAILASDGPMLTPSKA</sequence>
<dbReference type="GO" id="GO:0005874">
    <property type="term" value="C:microtubule"/>
    <property type="evidence" value="ECO:0007669"/>
    <property type="project" value="TreeGrafter"/>
</dbReference>
<organism evidence="2 3">
    <name type="scientific">Tetrabaena socialis</name>
    <dbReference type="NCBI Taxonomy" id="47790"/>
    <lineage>
        <taxon>Eukaryota</taxon>
        <taxon>Viridiplantae</taxon>
        <taxon>Chlorophyta</taxon>
        <taxon>core chlorophytes</taxon>
        <taxon>Chlorophyceae</taxon>
        <taxon>CS clade</taxon>
        <taxon>Chlamydomonadales</taxon>
        <taxon>Tetrabaenaceae</taxon>
        <taxon>Tetrabaena</taxon>
    </lineage>
</organism>
<evidence type="ECO:0000313" key="3">
    <source>
        <dbReference type="Proteomes" id="UP000236333"/>
    </source>
</evidence>
<evidence type="ECO:0000313" key="2">
    <source>
        <dbReference type="EMBL" id="PNH01808.1"/>
    </source>
</evidence>
<proteinExistence type="inferred from homology"/>
<dbReference type="EMBL" id="PGGS01000789">
    <property type="protein sequence ID" value="PNH01808.1"/>
    <property type="molecule type" value="Genomic_DNA"/>
</dbReference>
<evidence type="ECO:0000256" key="1">
    <source>
        <dbReference type="ARBA" id="ARBA00010994"/>
    </source>
</evidence>
<dbReference type="GO" id="GO:0015631">
    <property type="term" value="F:tubulin binding"/>
    <property type="evidence" value="ECO:0007669"/>
    <property type="project" value="InterPro"/>
</dbReference>
<comment type="caution">
    <text evidence="2">The sequence shown here is derived from an EMBL/GenBank/DDBJ whole genome shotgun (WGS) entry which is preliminary data.</text>
</comment>
<dbReference type="OrthoDB" id="548799at2759"/>
<dbReference type="PANTHER" id="PTHR12932:SF9">
    <property type="entry name" value="TUBULIN POLYMERIZATION-PROMOTING PROTEIN HOMOLOG"/>
    <property type="match status" value="1"/>
</dbReference>
<dbReference type="PANTHER" id="PTHR12932">
    <property type="entry name" value="P25 ALPHA-RELATED"/>
    <property type="match status" value="1"/>
</dbReference>
<dbReference type="GO" id="GO:0001578">
    <property type="term" value="P:microtubule bundle formation"/>
    <property type="evidence" value="ECO:0007669"/>
    <property type="project" value="TreeGrafter"/>
</dbReference>
<dbReference type="InterPro" id="IPR008907">
    <property type="entry name" value="TPP/p25"/>
</dbReference>
<comment type="similarity">
    <text evidence="1">Belongs to the TPPP family.</text>
</comment>
<feature type="non-terminal residue" evidence="2">
    <location>
        <position position="1"/>
    </location>
</feature>
<dbReference type="SUPFAM" id="SSF47473">
    <property type="entry name" value="EF-hand"/>
    <property type="match status" value="2"/>
</dbReference>
<dbReference type="GO" id="GO:0032273">
    <property type="term" value="P:positive regulation of protein polymerization"/>
    <property type="evidence" value="ECO:0007669"/>
    <property type="project" value="TreeGrafter"/>
</dbReference>
<reference evidence="2 3" key="1">
    <citation type="journal article" date="2017" name="Mol. Biol. Evol.">
        <title>The 4-celled Tetrabaena socialis nuclear genome reveals the essential components for genetic control of cell number at the origin of multicellularity in the volvocine lineage.</title>
        <authorList>
            <person name="Featherston J."/>
            <person name="Arakaki Y."/>
            <person name="Hanschen E.R."/>
            <person name="Ferris P.J."/>
            <person name="Michod R.E."/>
            <person name="Olson B.J.S.C."/>
            <person name="Nozaki H."/>
            <person name="Durand P.M."/>
        </authorList>
    </citation>
    <scope>NUCLEOTIDE SEQUENCE [LARGE SCALE GENOMIC DNA]</scope>
    <source>
        <strain evidence="2 3">NIES-571</strain>
    </source>
</reference>
<dbReference type="InterPro" id="IPR011992">
    <property type="entry name" value="EF-hand-dom_pair"/>
</dbReference>
<dbReference type="Pfam" id="PF05517">
    <property type="entry name" value="p25-alpha"/>
    <property type="match status" value="2"/>
</dbReference>
<dbReference type="Gene3D" id="1.10.238.10">
    <property type="entry name" value="EF-hand"/>
    <property type="match status" value="1"/>
</dbReference>
<protein>
    <submittedName>
        <fullName evidence="2">Uncharacterized protein</fullName>
    </submittedName>
</protein>